<reference evidence="1" key="2">
    <citation type="submission" date="2020-11" db="EMBL/GenBank/DDBJ databases">
        <authorList>
            <person name="McCartney M.A."/>
            <person name="Auch B."/>
            <person name="Kono T."/>
            <person name="Mallez S."/>
            <person name="Becker A."/>
            <person name="Gohl D.M."/>
            <person name="Silverstein K.A.T."/>
            <person name="Koren S."/>
            <person name="Bechman K.B."/>
            <person name="Herman A."/>
            <person name="Abrahante J.E."/>
            <person name="Garbe J."/>
        </authorList>
    </citation>
    <scope>NUCLEOTIDE SEQUENCE</scope>
    <source>
        <strain evidence="1">Duluth1</strain>
        <tissue evidence="1">Whole animal</tissue>
    </source>
</reference>
<evidence type="ECO:0000313" key="1">
    <source>
        <dbReference type="EMBL" id="KAH3774213.1"/>
    </source>
</evidence>
<sequence>MGGPWAEMQTRISKGIGPTKIMKCPGTAVLNTLNVLGNPLWVWVDGWWRLERP</sequence>
<comment type="caution">
    <text evidence="1">The sequence shown here is derived from an EMBL/GenBank/DDBJ whole genome shotgun (WGS) entry which is preliminary data.</text>
</comment>
<reference evidence="1" key="1">
    <citation type="journal article" date="2019" name="bioRxiv">
        <title>The Genome of the Zebra Mussel, Dreissena polymorpha: A Resource for Invasive Species Research.</title>
        <authorList>
            <person name="McCartney M.A."/>
            <person name="Auch B."/>
            <person name="Kono T."/>
            <person name="Mallez S."/>
            <person name="Zhang Y."/>
            <person name="Obille A."/>
            <person name="Becker A."/>
            <person name="Abrahante J.E."/>
            <person name="Garbe J."/>
            <person name="Badalamenti J.P."/>
            <person name="Herman A."/>
            <person name="Mangelson H."/>
            <person name="Liachko I."/>
            <person name="Sullivan S."/>
            <person name="Sone E.D."/>
            <person name="Koren S."/>
            <person name="Silverstein K.A.T."/>
            <person name="Beckman K.B."/>
            <person name="Gohl D.M."/>
        </authorList>
    </citation>
    <scope>NUCLEOTIDE SEQUENCE</scope>
    <source>
        <strain evidence="1">Duluth1</strain>
        <tissue evidence="1">Whole animal</tissue>
    </source>
</reference>
<protein>
    <submittedName>
        <fullName evidence="1">Uncharacterized protein</fullName>
    </submittedName>
</protein>
<dbReference type="AlphaFoldDB" id="A0A9D4IJS6"/>
<keyword evidence="2" id="KW-1185">Reference proteome</keyword>
<organism evidence="1 2">
    <name type="scientific">Dreissena polymorpha</name>
    <name type="common">Zebra mussel</name>
    <name type="synonym">Mytilus polymorpha</name>
    <dbReference type="NCBI Taxonomy" id="45954"/>
    <lineage>
        <taxon>Eukaryota</taxon>
        <taxon>Metazoa</taxon>
        <taxon>Spiralia</taxon>
        <taxon>Lophotrochozoa</taxon>
        <taxon>Mollusca</taxon>
        <taxon>Bivalvia</taxon>
        <taxon>Autobranchia</taxon>
        <taxon>Heteroconchia</taxon>
        <taxon>Euheterodonta</taxon>
        <taxon>Imparidentia</taxon>
        <taxon>Neoheterodontei</taxon>
        <taxon>Myida</taxon>
        <taxon>Dreissenoidea</taxon>
        <taxon>Dreissenidae</taxon>
        <taxon>Dreissena</taxon>
    </lineage>
</organism>
<evidence type="ECO:0000313" key="2">
    <source>
        <dbReference type="Proteomes" id="UP000828390"/>
    </source>
</evidence>
<proteinExistence type="predicted"/>
<dbReference type="Proteomes" id="UP000828390">
    <property type="component" value="Unassembled WGS sequence"/>
</dbReference>
<gene>
    <name evidence="1" type="ORF">DPMN_175588</name>
</gene>
<name>A0A9D4IJS6_DREPO</name>
<accession>A0A9D4IJS6</accession>
<dbReference type="EMBL" id="JAIWYP010000009">
    <property type="protein sequence ID" value="KAH3774213.1"/>
    <property type="molecule type" value="Genomic_DNA"/>
</dbReference>